<keyword evidence="7" id="KW-1185">Reference proteome</keyword>
<keyword evidence="3" id="KW-0804">Transcription</keyword>
<dbReference type="AlphaFoldDB" id="A0A0R2D4N6"/>
<keyword evidence="2" id="KW-0238">DNA-binding</keyword>
<evidence type="ECO:0000259" key="5">
    <source>
        <dbReference type="PROSITE" id="PS51464"/>
    </source>
</evidence>
<dbReference type="SUPFAM" id="SSF46689">
    <property type="entry name" value="Homeodomain-like"/>
    <property type="match status" value="1"/>
</dbReference>
<dbReference type="Gene3D" id="1.10.10.10">
    <property type="entry name" value="Winged helix-like DNA-binding domain superfamily/Winged helix DNA-binding domain"/>
    <property type="match status" value="1"/>
</dbReference>
<sequence>MLFIDRLQHAENLSDNEQRIAEYIEKNLALVPEMAIQKLAAATYTSHSAIVRFAKKLNYNGYRTMRFAITEAVQQKNAQLHNVDANFPFKPADSPMEIAKNISDLTTNTIQRTFAQLNEKDLEAAATCIRKAQRIFLFAIGDSQIRARSFQNKLIKINKFSIIAEEYADEIWAAANIGKDDLAIFLSYTGNGEKRCKIMQFLSKRHIPTLLLTGNPQSKFIPYVSQSIVIIQTEYDTLKIGTFSSQVSFEYLLNTLFAVVYSQSYQHNVARLKTNYVSMIKDGILKDNI</sequence>
<reference evidence="6 7" key="1">
    <citation type="journal article" date="2015" name="Genome Announc.">
        <title>Expanding the biotechnology potential of lactobacilli through comparative genomics of 213 strains and associated genera.</title>
        <authorList>
            <person name="Sun Z."/>
            <person name="Harris H.M."/>
            <person name="McCann A."/>
            <person name="Guo C."/>
            <person name="Argimon S."/>
            <person name="Zhang W."/>
            <person name="Yang X."/>
            <person name="Jeffery I.B."/>
            <person name="Cooney J.C."/>
            <person name="Kagawa T.F."/>
            <person name="Liu W."/>
            <person name="Song Y."/>
            <person name="Salvetti E."/>
            <person name="Wrobel A."/>
            <person name="Rasinkangas P."/>
            <person name="Parkhill J."/>
            <person name="Rea M.C."/>
            <person name="O'Sullivan O."/>
            <person name="Ritari J."/>
            <person name="Douillard F.P."/>
            <person name="Paul Ross R."/>
            <person name="Yang R."/>
            <person name="Briner A.E."/>
            <person name="Felis G.E."/>
            <person name="de Vos W.M."/>
            <person name="Barrangou R."/>
            <person name="Klaenhammer T.R."/>
            <person name="Caufield P.W."/>
            <person name="Cui Y."/>
            <person name="Zhang H."/>
            <person name="O'Toole P.W."/>
        </authorList>
    </citation>
    <scope>NUCLEOTIDE SEQUENCE [LARGE SCALE GENOMIC DNA]</scope>
    <source>
        <strain evidence="6 7">DSM 21051</strain>
    </source>
</reference>
<dbReference type="GO" id="GO:1901135">
    <property type="term" value="P:carbohydrate derivative metabolic process"/>
    <property type="evidence" value="ECO:0007669"/>
    <property type="project" value="InterPro"/>
</dbReference>
<feature type="domain" description="SIS" evidence="5">
    <location>
        <begin position="125"/>
        <end position="263"/>
    </location>
</feature>
<dbReference type="STRING" id="1423725.FC19_GL001998"/>
<name>A0A0R2D4N6_9LACO</name>
<dbReference type="PATRIC" id="fig|1423725.3.peg.2050"/>
<evidence type="ECO:0000256" key="1">
    <source>
        <dbReference type="ARBA" id="ARBA00023015"/>
    </source>
</evidence>
<dbReference type="OrthoDB" id="3684496at2"/>
<dbReference type="EMBL" id="AYZD01000027">
    <property type="protein sequence ID" value="KRM95387.1"/>
    <property type="molecule type" value="Genomic_DNA"/>
</dbReference>
<protein>
    <submittedName>
        <fullName evidence="6">Rpir family sialic acid utilization regulator</fullName>
    </submittedName>
</protein>
<dbReference type="RefSeq" id="WP_057876646.1">
    <property type="nucleotide sequence ID" value="NZ_AYZD01000027.1"/>
</dbReference>
<proteinExistence type="predicted"/>
<organism evidence="6 7">
    <name type="scientific">Liquorilactobacillus aquaticus DSM 21051</name>
    <dbReference type="NCBI Taxonomy" id="1423725"/>
    <lineage>
        <taxon>Bacteria</taxon>
        <taxon>Bacillati</taxon>
        <taxon>Bacillota</taxon>
        <taxon>Bacilli</taxon>
        <taxon>Lactobacillales</taxon>
        <taxon>Lactobacillaceae</taxon>
        <taxon>Liquorilactobacillus</taxon>
    </lineage>
</organism>
<accession>A0A0R2D4N6</accession>
<dbReference type="Pfam" id="PF01418">
    <property type="entry name" value="HTH_6"/>
    <property type="match status" value="1"/>
</dbReference>
<dbReference type="InterPro" id="IPR047640">
    <property type="entry name" value="RpiR-like"/>
</dbReference>
<evidence type="ECO:0000313" key="7">
    <source>
        <dbReference type="Proteomes" id="UP000051015"/>
    </source>
</evidence>
<feature type="domain" description="HTH rpiR-type" evidence="4">
    <location>
        <begin position="1"/>
        <end position="76"/>
    </location>
</feature>
<dbReference type="InterPro" id="IPR001347">
    <property type="entry name" value="SIS_dom"/>
</dbReference>
<dbReference type="PANTHER" id="PTHR30514:SF10">
    <property type="entry name" value="MURR_RPIR FAMILY TRANSCRIPTIONAL REGULATOR"/>
    <property type="match status" value="1"/>
</dbReference>
<dbReference type="GO" id="GO:0003700">
    <property type="term" value="F:DNA-binding transcription factor activity"/>
    <property type="evidence" value="ECO:0007669"/>
    <property type="project" value="InterPro"/>
</dbReference>
<comment type="caution">
    <text evidence="6">The sequence shown here is derived from an EMBL/GenBank/DDBJ whole genome shotgun (WGS) entry which is preliminary data.</text>
</comment>
<dbReference type="Proteomes" id="UP000051015">
    <property type="component" value="Unassembled WGS sequence"/>
</dbReference>
<evidence type="ECO:0000313" key="6">
    <source>
        <dbReference type="EMBL" id="KRM95387.1"/>
    </source>
</evidence>
<dbReference type="PROSITE" id="PS51464">
    <property type="entry name" value="SIS"/>
    <property type="match status" value="1"/>
</dbReference>
<dbReference type="InterPro" id="IPR000281">
    <property type="entry name" value="HTH_RpiR"/>
</dbReference>
<evidence type="ECO:0000259" key="4">
    <source>
        <dbReference type="PROSITE" id="PS51071"/>
    </source>
</evidence>
<dbReference type="InterPro" id="IPR035472">
    <property type="entry name" value="RpiR-like_SIS"/>
</dbReference>
<keyword evidence="1" id="KW-0805">Transcription regulation</keyword>
<dbReference type="PROSITE" id="PS51071">
    <property type="entry name" value="HTH_RPIR"/>
    <property type="match status" value="1"/>
</dbReference>
<dbReference type="SUPFAM" id="SSF53697">
    <property type="entry name" value="SIS domain"/>
    <property type="match status" value="1"/>
</dbReference>
<dbReference type="Pfam" id="PF01380">
    <property type="entry name" value="SIS"/>
    <property type="match status" value="1"/>
</dbReference>
<evidence type="ECO:0000256" key="3">
    <source>
        <dbReference type="ARBA" id="ARBA00023163"/>
    </source>
</evidence>
<dbReference type="GO" id="GO:0097367">
    <property type="term" value="F:carbohydrate derivative binding"/>
    <property type="evidence" value="ECO:0007669"/>
    <property type="project" value="InterPro"/>
</dbReference>
<dbReference type="GO" id="GO:0003677">
    <property type="term" value="F:DNA binding"/>
    <property type="evidence" value="ECO:0007669"/>
    <property type="project" value="UniProtKB-KW"/>
</dbReference>
<dbReference type="PANTHER" id="PTHR30514">
    <property type="entry name" value="GLUCOKINASE"/>
    <property type="match status" value="1"/>
</dbReference>
<gene>
    <name evidence="6" type="ORF">FC19_GL001998</name>
</gene>
<dbReference type="Gene3D" id="3.40.50.10490">
    <property type="entry name" value="Glucose-6-phosphate isomerase like protein, domain 1"/>
    <property type="match status" value="1"/>
</dbReference>
<dbReference type="InterPro" id="IPR036388">
    <property type="entry name" value="WH-like_DNA-bd_sf"/>
</dbReference>
<evidence type="ECO:0000256" key="2">
    <source>
        <dbReference type="ARBA" id="ARBA00023125"/>
    </source>
</evidence>
<dbReference type="CDD" id="cd05013">
    <property type="entry name" value="SIS_RpiR"/>
    <property type="match status" value="1"/>
</dbReference>
<dbReference type="InterPro" id="IPR046348">
    <property type="entry name" value="SIS_dom_sf"/>
</dbReference>
<dbReference type="InterPro" id="IPR009057">
    <property type="entry name" value="Homeodomain-like_sf"/>
</dbReference>